<dbReference type="AlphaFoldDB" id="A0A1Q9R1E8"/>
<organism evidence="2 3">
    <name type="scientific">Pseudomonas putida</name>
    <name type="common">Arthrobacter siderocapsulatus</name>
    <dbReference type="NCBI Taxonomy" id="303"/>
    <lineage>
        <taxon>Bacteria</taxon>
        <taxon>Pseudomonadati</taxon>
        <taxon>Pseudomonadota</taxon>
        <taxon>Gammaproteobacteria</taxon>
        <taxon>Pseudomonadales</taxon>
        <taxon>Pseudomonadaceae</taxon>
        <taxon>Pseudomonas</taxon>
    </lineage>
</organism>
<sequence>MRKQQLQASLPLLLALSPMAGAVTLYEDTDTELSAKVQGAVGVFHSGESYAQTGMREAGSVNWQEATLHYGVEFKRRGIAAGEVFGGLDWVSSASFGDGDAAGWTVGDERTTKVENAYLGWRSDLLEISGGRQNVVVGDGFLISGDALNIGKGLLDGEVNRGGAYYLTGRKAFDQTAIVRWGGKEGWRGDLMWLKSDNPAQARPELSVATLEHVVEVGTVGLTAIKVSDTDQELADILYPERKGMKLYSVRGQGNAGVSDLFLAGEHAWERKSGGQESAWYLEAGWTFSQLPGRPVVNYRYSRFSEGYDPLFYGNGRALGTWFQGEVASNYAGPFNSNTRVQHVGVKAAVSDSVNVGALFYDFDTIDRSLGNRDARELDVYAEWAVDEHWSVLPLVGYYKPTRSAEAGGSQFGTARGNVYGQVLLVFGF</sequence>
<protein>
    <recommendedName>
        <fullName evidence="4">Alginate export domain-containing protein</fullName>
    </recommendedName>
</protein>
<dbReference type="OrthoDB" id="6756628at2"/>
<evidence type="ECO:0000313" key="2">
    <source>
        <dbReference type="EMBL" id="OLS61220.1"/>
    </source>
</evidence>
<keyword evidence="1" id="KW-0732">Signal</keyword>
<dbReference type="RefSeq" id="WP_075804943.1">
    <property type="nucleotide sequence ID" value="NZ_MKZO01000036.1"/>
</dbReference>
<gene>
    <name evidence="2" type="ORF">PSEMO_42010</name>
</gene>
<feature type="chain" id="PRO_5013203669" description="Alginate export domain-containing protein" evidence="1">
    <location>
        <begin position="23"/>
        <end position="429"/>
    </location>
</feature>
<proteinExistence type="predicted"/>
<evidence type="ECO:0000313" key="3">
    <source>
        <dbReference type="Proteomes" id="UP000186736"/>
    </source>
</evidence>
<evidence type="ECO:0008006" key="4">
    <source>
        <dbReference type="Google" id="ProtNLM"/>
    </source>
</evidence>
<evidence type="ECO:0000256" key="1">
    <source>
        <dbReference type="SAM" id="SignalP"/>
    </source>
</evidence>
<reference evidence="2 3" key="1">
    <citation type="submission" date="2016-10" db="EMBL/GenBank/DDBJ databases">
        <title>Genome Sequence of Pseudomonas putida GM4FR.</title>
        <authorList>
            <person name="Poehlein A."/>
            <person name="Wemheuer F."/>
            <person name="Hollensteiner J."/>
            <person name="Wemheuer B."/>
        </authorList>
    </citation>
    <scope>NUCLEOTIDE SEQUENCE [LARGE SCALE GENOMIC DNA]</scope>
    <source>
        <strain evidence="2 3">GM4FR</strain>
    </source>
</reference>
<dbReference type="Proteomes" id="UP000186736">
    <property type="component" value="Unassembled WGS sequence"/>
</dbReference>
<dbReference type="EMBL" id="MKZO01000036">
    <property type="protein sequence ID" value="OLS61220.1"/>
    <property type="molecule type" value="Genomic_DNA"/>
</dbReference>
<name>A0A1Q9R1E8_PSEPU</name>
<accession>A0A1Q9R1E8</accession>
<comment type="caution">
    <text evidence="2">The sequence shown here is derived from an EMBL/GenBank/DDBJ whole genome shotgun (WGS) entry which is preliminary data.</text>
</comment>
<feature type="signal peptide" evidence="1">
    <location>
        <begin position="1"/>
        <end position="22"/>
    </location>
</feature>